<dbReference type="Proteomes" id="UP001500058">
    <property type="component" value="Unassembled WGS sequence"/>
</dbReference>
<gene>
    <name evidence="2" type="ORF">GCM10010420_39340</name>
</gene>
<protein>
    <submittedName>
        <fullName evidence="2">Uncharacterized protein</fullName>
    </submittedName>
</protein>
<accession>A0ABP5VMV0</accession>
<keyword evidence="3" id="KW-1185">Reference proteome</keyword>
<evidence type="ECO:0000313" key="3">
    <source>
        <dbReference type="Proteomes" id="UP001500058"/>
    </source>
</evidence>
<proteinExistence type="predicted"/>
<dbReference type="EMBL" id="BAAATJ010000019">
    <property type="protein sequence ID" value="GAA2407373.1"/>
    <property type="molecule type" value="Genomic_DNA"/>
</dbReference>
<reference evidence="3" key="1">
    <citation type="journal article" date="2019" name="Int. J. Syst. Evol. Microbiol.">
        <title>The Global Catalogue of Microorganisms (GCM) 10K type strain sequencing project: providing services to taxonomists for standard genome sequencing and annotation.</title>
        <authorList>
            <consortium name="The Broad Institute Genomics Platform"/>
            <consortium name="The Broad Institute Genome Sequencing Center for Infectious Disease"/>
            <person name="Wu L."/>
            <person name="Ma J."/>
        </authorList>
    </citation>
    <scope>NUCLEOTIDE SEQUENCE [LARGE SCALE GENOMIC DNA]</scope>
    <source>
        <strain evidence="3">JCM 6921</strain>
    </source>
</reference>
<evidence type="ECO:0000313" key="2">
    <source>
        <dbReference type="EMBL" id="GAA2407373.1"/>
    </source>
</evidence>
<feature type="coiled-coil region" evidence="1">
    <location>
        <begin position="58"/>
        <end position="92"/>
    </location>
</feature>
<organism evidence="2 3">
    <name type="scientific">Streptomyces glaucosporus</name>
    <dbReference type="NCBI Taxonomy" id="284044"/>
    <lineage>
        <taxon>Bacteria</taxon>
        <taxon>Bacillati</taxon>
        <taxon>Actinomycetota</taxon>
        <taxon>Actinomycetes</taxon>
        <taxon>Kitasatosporales</taxon>
        <taxon>Streptomycetaceae</taxon>
        <taxon>Streptomyces</taxon>
    </lineage>
</organism>
<sequence length="256" mass="27791">MHLFGPTSTDAYNALHTLRTIRQERIPRLRQDFADAEQAARTFTDPHLNDEGLQARRKEMLDQARAKLAAALDRLEAEAKQAADTIRRVAQEATAPAGNANEQLLAEMRQSKAWERARSLLEAGRTPAEVIASADVDTLRALRAELPTYLAAQVKRKPGLRNAYGQTGEEFDPAPVLRTIDMAMAEKVGGQEGAALRAVLDLATVEPGLEVTFKGLRAEAAGMVDSMARMSNAMEAKYAEQMAARTLVASDPAPAA</sequence>
<keyword evidence="1" id="KW-0175">Coiled coil</keyword>
<dbReference type="RefSeq" id="WP_344632388.1">
    <property type="nucleotide sequence ID" value="NZ_BAAATJ010000019.1"/>
</dbReference>
<evidence type="ECO:0000256" key="1">
    <source>
        <dbReference type="SAM" id="Coils"/>
    </source>
</evidence>
<name>A0ABP5VMV0_9ACTN</name>
<comment type="caution">
    <text evidence="2">The sequence shown here is derived from an EMBL/GenBank/DDBJ whole genome shotgun (WGS) entry which is preliminary data.</text>
</comment>